<keyword evidence="3 7" id="KW-0812">Transmembrane</keyword>
<dbReference type="GO" id="GO:0009725">
    <property type="term" value="P:response to hormone"/>
    <property type="evidence" value="ECO:0007669"/>
    <property type="project" value="TreeGrafter"/>
</dbReference>
<evidence type="ECO:0000313" key="8">
    <source>
        <dbReference type="EMBL" id="GMN34900.1"/>
    </source>
</evidence>
<organism evidence="8 9">
    <name type="scientific">Ficus carica</name>
    <name type="common">Common fig</name>
    <dbReference type="NCBI Taxonomy" id="3494"/>
    <lineage>
        <taxon>Eukaryota</taxon>
        <taxon>Viridiplantae</taxon>
        <taxon>Streptophyta</taxon>
        <taxon>Embryophyta</taxon>
        <taxon>Tracheophyta</taxon>
        <taxon>Spermatophyta</taxon>
        <taxon>Magnoliopsida</taxon>
        <taxon>eudicotyledons</taxon>
        <taxon>Gunneridae</taxon>
        <taxon>Pentapetalae</taxon>
        <taxon>rosids</taxon>
        <taxon>fabids</taxon>
        <taxon>Rosales</taxon>
        <taxon>Moraceae</taxon>
        <taxon>Ficeae</taxon>
        <taxon>Ficus</taxon>
    </lineage>
</organism>
<comment type="caution">
    <text evidence="8">The sequence shown here is derived from an EMBL/GenBank/DDBJ whole genome shotgun (WGS) entry which is preliminary data.</text>
</comment>
<feature type="binding site" evidence="6">
    <location>
        <position position="360"/>
    </location>
    <ligand>
        <name>Zn(2+)</name>
        <dbReference type="ChEBI" id="CHEBI:29105"/>
    </ligand>
</feature>
<comment type="similarity">
    <text evidence="2">Belongs to the ADIPOR family.</text>
</comment>
<comment type="subcellular location">
    <subcellularLocation>
        <location evidence="1">Membrane</location>
        <topology evidence="1">Multi-pass membrane protein</topology>
    </subcellularLocation>
</comment>
<proteinExistence type="inferred from homology"/>
<dbReference type="AlphaFoldDB" id="A0AA88CWX1"/>
<dbReference type="Pfam" id="PF03006">
    <property type="entry name" value="HlyIII"/>
    <property type="match status" value="2"/>
</dbReference>
<dbReference type="PANTHER" id="PTHR20855:SF52">
    <property type="entry name" value="ADIPONECTIN RECEPTOR PROTEIN"/>
    <property type="match status" value="1"/>
</dbReference>
<protein>
    <submittedName>
        <fullName evidence="8">Uncharacterized protein</fullName>
    </submittedName>
</protein>
<keyword evidence="5 7" id="KW-0472">Membrane</keyword>
<dbReference type="GO" id="GO:0038023">
    <property type="term" value="F:signaling receptor activity"/>
    <property type="evidence" value="ECO:0007669"/>
    <property type="project" value="TreeGrafter"/>
</dbReference>
<dbReference type="InterPro" id="IPR004254">
    <property type="entry name" value="AdipoR/HlyIII-related"/>
</dbReference>
<dbReference type="GO" id="GO:0046872">
    <property type="term" value="F:metal ion binding"/>
    <property type="evidence" value="ECO:0007669"/>
    <property type="project" value="UniProtKB-KW"/>
</dbReference>
<feature type="transmembrane region" description="Helical" evidence="7">
    <location>
        <begin position="319"/>
        <end position="338"/>
    </location>
</feature>
<keyword evidence="4 7" id="KW-1133">Transmembrane helix</keyword>
<dbReference type="EMBL" id="BTGU01000005">
    <property type="protein sequence ID" value="GMN34900.1"/>
    <property type="molecule type" value="Genomic_DNA"/>
</dbReference>
<feature type="binding site" evidence="6">
    <location>
        <position position="356"/>
    </location>
    <ligand>
        <name>Zn(2+)</name>
        <dbReference type="ChEBI" id="CHEBI:29105"/>
    </ligand>
</feature>
<evidence type="ECO:0000256" key="1">
    <source>
        <dbReference type="ARBA" id="ARBA00004141"/>
    </source>
</evidence>
<dbReference type="GO" id="GO:0009744">
    <property type="term" value="P:response to sucrose"/>
    <property type="evidence" value="ECO:0007669"/>
    <property type="project" value="UniProtKB-ARBA"/>
</dbReference>
<evidence type="ECO:0000313" key="9">
    <source>
        <dbReference type="Proteomes" id="UP001187192"/>
    </source>
</evidence>
<evidence type="ECO:0000256" key="2">
    <source>
        <dbReference type="ARBA" id="ARBA00007018"/>
    </source>
</evidence>
<keyword evidence="6" id="KW-0479">Metal-binding</keyword>
<name>A0AA88CWX1_FICCA</name>
<keyword evidence="6" id="KW-0862">Zinc</keyword>
<evidence type="ECO:0000256" key="5">
    <source>
        <dbReference type="ARBA" id="ARBA00023136"/>
    </source>
</evidence>
<feature type="transmembrane region" description="Helical" evidence="7">
    <location>
        <begin position="90"/>
        <end position="109"/>
    </location>
</feature>
<evidence type="ECO:0000256" key="6">
    <source>
        <dbReference type="PIRSR" id="PIRSR604254-1"/>
    </source>
</evidence>
<gene>
    <name evidence="8" type="ORF">TIFTF001_004970</name>
</gene>
<reference evidence="8" key="1">
    <citation type="submission" date="2023-07" db="EMBL/GenBank/DDBJ databases">
        <title>draft genome sequence of fig (Ficus carica).</title>
        <authorList>
            <person name="Takahashi T."/>
            <person name="Nishimura K."/>
        </authorList>
    </citation>
    <scope>NUCLEOTIDE SEQUENCE</scope>
</reference>
<evidence type="ECO:0000256" key="4">
    <source>
        <dbReference type="ARBA" id="ARBA00022989"/>
    </source>
</evidence>
<sequence>MIGGRYENWVTSSEEFEMTRFDCEIGSVMCSKEGKGKRLWKKVKYQLVEYHSLPEYLRDNEFIIGYYRSEWPLKQAFLSIFSIHNETLNIWTHLIGFVLFLCLTVYTATKAPNIMHLDSLQRLPDLFRRAHELHLIPSEVLNCLPPLPSMSDLHKLKDDFKTSLPSLSGLEPSRTSHQLFARAIFPCESDRPQRCAFAWFKRSRKHGSPPNGLPNLKVAIFRLLKRSDVLLASQQHMPSPVLPLGAPFIHYAPSRLCRHHRAHLHVLLHARLLLLHMQPLLLQPLLGFHNNTSTHHHCFLSAPFSPKARVLQKEALQTTCYEVLMGVFYGLGALVYAARIPERWWPGKFDIAGHSHQLFHVLVVAGAYTHYHVGLVYLQWRDFQGC</sequence>
<dbReference type="GO" id="GO:0016020">
    <property type="term" value="C:membrane"/>
    <property type="evidence" value="ECO:0007669"/>
    <property type="project" value="UniProtKB-SubCell"/>
</dbReference>
<accession>A0AA88CWX1</accession>
<dbReference type="Proteomes" id="UP001187192">
    <property type="component" value="Unassembled WGS sequence"/>
</dbReference>
<evidence type="ECO:0000256" key="7">
    <source>
        <dbReference type="SAM" id="Phobius"/>
    </source>
</evidence>
<dbReference type="PANTHER" id="PTHR20855">
    <property type="entry name" value="ADIPOR/PROGESTIN RECEPTOR-RELATED"/>
    <property type="match status" value="1"/>
</dbReference>
<evidence type="ECO:0000256" key="3">
    <source>
        <dbReference type="ARBA" id="ARBA00022692"/>
    </source>
</evidence>
<keyword evidence="9" id="KW-1185">Reference proteome</keyword>
<feature type="transmembrane region" description="Helical" evidence="7">
    <location>
        <begin position="358"/>
        <end position="378"/>
    </location>
</feature>